<dbReference type="AlphaFoldDB" id="A0A448X975"/>
<feature type="compositionally biased region" description="Basic and acidic residues" evidence="1">
    <location>
        <begin position="54"/>
        <end position="95"/>
    </location>
</feature>
<evidence type="ECO:0000313" key="3">
    <source>
        <dbReference type="Proteomes" id="UP000784294"/>
    </source>
</evidence>
<proteinExistence type="predicted"/>
<feature type="region of interest" description="Disordered" evidence="1">
    <location>
        <begin position="41"/>
        <end position="96"/>
    </location>
</feature>
<reference evidence="2" key="1">
    <citation type="submission" date="2018-11" db="EMBL/GenBank/DDBJ databases">
        <authorList>
            <consortium name="Pathogen Informatics"/>
        </authorList>
    </citation>
    <scope>NUCLEOTIDE SEQUENCE</scope>
</reference>
<name>A0A448X975_9PLAT</name>
<feature type="region of interest" description="Disordered" evidence="1">
    <location>
        <begin position="189"/>
        <end position="215"/>
    </location>
</feature>
<gene>
    <name evidence="2" type="ORF">PXEA_LOCUS24815</name>
</gene>
<organism evidence="2 3">
    <name type="scientific">Protopolystoma xenopodis</name>
    <dbReference type="NCBI Taxonomy" id="117903"/>
    <lineage>
        <taxon>Eukaryota</taxon>
        <taxon>Metazoa</taxon>
        <taxon>Spiralia</taxon>
        <taxon>Lophotrochozoa</taxon>
        <taxon>Platyhelminthes</taxon>
        <taxon>Monogenea</taxon>
        <taxon>Polyopisthocotylea</taxon>
        <taxon>Polystomatidea</taxon>
        <taxon>Polystomatidae</taxon>
        <taxon>Protopolystoma</taxon>
    </lineage>
</organism>
<sequence>MTTVLHSGLVRRSLRREASLAEEQSSDVCRLAEGKDMLKAAVMEDSSEDDEDRDDRQLEGKHTSRENDYEAVRRDAGRKRGETKEKEDRSEEESGKYVAVELASPRCKRLRRASYVSFGTVAAPSIVAGLHDVTGVGGGQEQASHNVPSNAARLGCGKEDFGLVEALDEGHLQMNKEIGVVMSKLKEENRTEAEGVEMKELSKRSDEQKLDNGNNRTLVELSLTLGLTDRMGADPEPFKNSGLNAEMEDDRHQSGRLSTLKPDHIWSPSK</sequence>
<dbReference type="Proteomes" id="UP000784294">
    <property type="component" value="Unassembled WGS sequence"/>
</dbReference>
<accession>A0A448X975</accession>
<feature type="region of interest" description="Disordered" evidence="1">
    <location>
        <begin position="1"/>
        <end position="27"/>
    </location>
</feature>
<protein>
    <submittedName>
        <fullName evidence="2">Uncharacterized protein</fullName>
    </submittedName>
</protein>
<keyword evidence="3" id="KW-1185">Reference proteome</keyword>
<feature type="compositionally biased region" description="Basic and acidic residues" evidence="1">
    <location>
        <begin position="189"/>
        <end position="210"/>
    </location>
</feature>
<dbReference type="EMBL" id="CAAALY010121686">
    <property type="protein sequence ID" value="VEL31375.1"/>
    <property type="molecule type" value="Genomic_DNA"/>
</dbReference>
<feature type="region of interest" description="Disordered" evidence="1">
    <location>
        <begin position="227"/>
        <end position="270"/>
    </location>
</feature>
<evidence type="ECO:0000256" key="1">
    <source>
        <dbReference type="SAM" id="MobiDB-lite"/>
    </source>
</evidence>
<evidence type="ECO:0000313" key="2">
    <source>
        <dbReference type="EMBL" id="VEL31375.1"/>
    </source>
</evidence>
<comment type="caution">
    <text evidence="2">The sequence shown here is derived from an EMBL/GenBank/DDBJ whole genome shotgun (WGS) entry which is preliminary data.</text>
</comment>